<evidence type="ECO:0000256" key="1">
    <source>
        <dbReference type="SAM" id="MobiDB-lite"/>
    </source>
</evidence>
<evidence type="ECO:0000259" key="2">
    <source>
        <dbReference type="Pfam" id="PF05076"/>
    </source>
</evidence>
<proteinExistence type="predicted"/>
<feature type="region of interest" description="Disordered" evidence="1">
    <location>
        <begin position="1"/>
        <end position="25"/>
    </location>
</feature>
<dbReference type="RefSeq" id="WP_036957164.1">
    <property type="nucleotide sequence ID" value="NZ_JNBU02000048.1"/>
</dbReference>
<feature type="domain" description="Suppressor of fused-like" evidence="2">
    <location>
        <begin position="70"/>
        <end position="226"/>
    </location>
</feature>
<dbReference type="EMBL" id="JNBU01000006">
    <property type="protein sequence ID" value="OCT42897.1"/>
    <property type="molecule type" value="Genomic_DNA"/>
</dbReference>
<evidence type="ECO:0000313" key="3">
    <source>
        <dbReference type="EMBL" id="OCT42897.1"/>
    </source>
</evidence>
<dbReference type="Pfam" id="PF05076">
    <property type="entry name" value="SUFU"/>
    <property type="match status" value="1"/>
</dbReference>
<protein>
    <recommendedName>
        <fullName evidence="2">Suppressor of fused-like domain-containing protein</fullName>
    </recommendedName>
</protein>
<gene>
    <name evidence="3" type="ORF">L860_06895</name>
</gene>
<sequence length="230" mass="24078">MNDLPDAAASPAGGPAGDASAPVNASDLPEHLAVPSQMPPTGPAVASAAIRAIGGQPETDAMVDAAGDLRIDMLSLHDAPAPEWCTWSTVGLHTMSNELPLESGESVSVPAELMTVGAPGSDVMGKVLGSCAFAVMRDNWLMAPGIVFGDVVALYDPQATTPHLMWVHPFTAGGLDRIDVGDGFFVHWLMGMPITDAERIWLEANGYDAFIAKLENGGVNYTDLRRDSLV</sequence>
<reference evidence="3" key="1">
    <citation type="submission" date="2014-05" db="EMBL/GenBank/DDBJ databases">
        <authorList>
            <person name="Jahns A.C."/>
            <person name="Eilers H."/>
            <person name="Alexeyev O.A."/>
        </authorList>
    </citation>
    <scope>NUCLEOTIDE SEQUENCE [LARGE SCALE GENOMIC DNA]</scope>
    <source>
        <strain evidence="3">DSM 20700</strain>
    </source>
</reference>
<accession>A0A9X5LU24</accession>
<dbReference type="AlphaFoldDB" id="A0A9X5LU24"/>
<feature type="compositionally biased region" description="Low complexity" evidence="1">
    <location>
        <begin position="1"/>
        <end position="22"/>
    </location>
</feature>
<name>A0A9X5LU24_9ACTN</name>
<dbReference type="InterPro" id="IPR020941">
    <property type="entry name" value="SUFU-like_domain"/>
</dbReference>
<comment type="caution">
    <text evidence="3">The sequence shown here is derived from an EMBL/GenBank/DDBJ whole genome shotgun (WGS) entry which is preliminary data.</text>
</comment>
<organism evidence="3">
    <name type="scientific">Cutibacterium granulosum DSM 20700</name>
    <dbReference type="NCBI Taxonomy" id="1160719"/>
    <lineage>
        <taxon>Bacteria</taxon>
        <taxon>Bacillati</taxon>
        <taxon>Actinomycetota</taxon>
        <taxon>Actinomycetes</taxon>
        <taxon>Propionibacteriales</taxon>
        <taxon>Propionibacteriaceae</taxon>
        <taxon>Cutibacterium</taxon>
    </lineage>
</organism>